<dbReference type="InterPro" id="IPR018211">
    <property type="entry name" value="ADH_Fe_CS"/>
</dbReference>
<dbReference type="EMBL" id="JAKGUD010000004">
    <property type="protein sequence ID" value="MCF4142263.1"/>
    <property type="molecule type" value="Genomic_DNA"/>
</dbReference>
<dbReference type="PROSITE" id="PS00913">
    <property type="entry name" value="ADH_IRON_1"/>
    <property type="match status" value="1"/>
</dbReference>
<proteinExistence type="inferred from homology"/>
<dbReference type="PANTHER" id="PTHR11496:SF102">
    <property type="entry name" value="ALCOHOL DEHYDROGENASE 4"/>
    <property type="match status" value="1"/>
</dbReference>
<protein>
    <submittedName>
        <fullName evidence="6">Iron-containing alcohol dehydrogenase</fullName>
    </submittedName>
</protein>
<dbReference type="Proteomes" id="UP001200430">
    <property type="component" value="Unassembled WGS sequence"/>
</dbReference>
<dbReference type="Gene3D" id="1.20.1090.10">
    <property type="entry name" value="Dehydroquinate synthase-like - alpha domain"/>
    <property type="match status" value="1"/>
</dbReference>
<keyword evidence="3" id="KW-0520">NAD</keyword>
<evidence type="ECO:0000313" key="7">
    <source>
        <dbReference type="Proteomes" id="UP001200430"/>
    </source>
</evidence>
<evidence type="ECO:0000256" key="2">
    <source>
        <dbReference type="ARBA" id="ARBA00023002"/>
    </source>
</evidence>
<dbReference type="PANTHER" id="PTHR11496">
    <property type="entry name" value="ALCOHOL DEHYDROGENASE"/>
    <property type="match status" value="1"/>
</dbReference>
<gene>
    <name evidence="6" type="ORF">L2W38_05505</name>
</gene>
<reference evidence="6 7" key="1">
    <citation type="submission" date="2022-01" db="EMBL/GenBank/DDBJ databases">
        <title>Dethiosulfovibrio faecalis sp. nov., a novel proteolytic, non-sulfur-reducing bacterium isolated from a marine aquaculture solid waste bioreactor.</title>
        <authorList>
            <person name="Grabowski S."/>
            <person name="Apolinario E."/>
            <person name="Schneider N."/>
            <person name="Marshall C.W."/>
            <person name="Sowers K.R."/>
        </authorList>
    </citation>
    <scope>NUCLEOTIDE SEQUENCE [LARGE SCALE GENOMIC DNA]</scope>
    <source>
        <strain evidence="6 7">DSM 12537</strain>
    </source>
</reference>
<keyword evidence="2" id="KW-0560">Oxidoreductase</keyword>
<dbReference type="InterPro" id="IPR001670">
    <property type="entry name" value="ADH_Fe/GldA"/>
</dbReference>
<comment type="caution">
    <text evidence="6">The sequence shown here is derived from an EMBL/GenBank/DDBJ whole genome shotgun (WGS) entry which is preliminary data.</text>
</comment>
<evidence type="ECO:0000259" key="5">
    <source>
        <dbReference type="Pfam" id="PF25137"/>
    </source>
</evidence>
<name>A0ABS9ER08_9BACT</name>
<sequence length="385" mass="40597">MNFDMFMAGKISFGAGVSATVGEKAKVLGASKVMLVTDETMVSIGTAERITSYLEEAGLSVETFSQVEPEPSVETVDLAADRLKSTGCDLVVGLGGGSSMDVAKAVSVLATNEGSAGAYQGLGLVKKPGLPKIVIPTTAGTGSEVTFTAVLIRKSDGVKGGINSDYLYPDCSLLDPELTLSMPRKVTAETGMDALAHALEAYTSRQASPFSDMMAEAAIARIGRYLRVAALNGNDIEARSEMMLAALFGGVALANAGVTACHSMAYPLGAVFGVGHGLSNALLLPYVVRFNAMAAPEKFARASELLCGPNYSEGLFDRAVECADRLDELVHDLDLPTNLRELEVGIASENFEDMAKRAMAVARPMENNPRDITLEQVISIYEEAF</sequence>
<dbReference type="CDD" id="cd08551">
    <property type="entry name" value="Fe-ADH"/>
    <property type="match status" value="1"/>
</dbReference>
<dbReference type="Pfam" id="PF00465">
    <property type="entry name" value="Fe-ADH"/>
    <property type="match status" value="1"/>
</dbReference>
<dbReference type="Pfam" id="PF25137">
    <property type="entry name" value="ADH_Fe_C"/>
    <property type="match status" value="1"/>
</dbReference>
<dbReference type="Gene3D" id="3.40.50.1970">
    <property type="match status" value="1"/>
</dbReference>
<feature type="domain" description="Fe-containing alcohol dehydrogenase-like C-terminal" evidence="5">
    <location>
        <begin position="187"/>
        <end position="385"/>
    </location>
</feature>
<evidence type="ECO:0000256" key="3">
    <source>
        <dbReference type="ARBA" id="ARBA00023027"/>
    </source>
</evidence>
<feature type="domain" description="Alcohol dehydrogenase iron-type/glycerol dehydrogenase GldA" evidence="4">
    <location>
        <begin position="10"/>
        <end position="176"/>
    </location>
</feature>
<evidence type="ECO:0000313" key="6">
    <source>
        <dbReference type="EMBL" id="MCF4142263.1"/>
    </source>
</evidence>
<accession>A0ABS9ER08</accession>
<dbReference type="InterPro" id="IPR039697">
    <property type="entry name" value="Alcohol_dehydrogenase_Fe"/>
</dbReference>
<keyword evidence="7" id="KW-1185">Reference proteome</keyword>
<evidence type="ECO:0000259" key="4">
    <source>
        <dbReference type="Pfam" id="PF00465"/>
    </source>
</evidence>
<dbReference type="RefSeq" id="WP_236099020.1">
    <property type="nucleotide sequence ID" value="NZ_JAKGUD010000004.1"/>
</dbReference>
<organism evidence="6 7">
    <name type="scientific">Dethiosulfovibrio marinus</name>
    <dbReference type="NCBI Taxonomy" id="133532"/>
    <lineage>
        <taxon>Bacteria</taxon>
        <taxon>Thermotogati</taxon>
        <taxon>Synergistota</taxon>
        <taxon>Synergistia</taxon>
        <taxon>Synergistales</taxon>
        <taxon>Dethiosulfovibrionaceae</taxon>
        <taxon>Dethiosulfovibrio</taxon>
    </lineage>
</organism>
<evidence type="ECO:0000256" key="1">
    <source>
        <dbReference type="ARBA" id="ARBA00007358"/>
    </source>
</evidence>
<comment type="similarity">
    <text evidence="1">Belongs to the iron-containing alcohol dehydrogenase family.</text>
</comment>
<dbReference type="SUPFAM" id="SSF56796">
    <property type="entry name" value="Dehydroquinate synthase-like"/>
    <property type="match status" value="1"/>
</dbReference>
<dbReference type="InterPro" id="IPR056798">
    <property type="entry name" value="ADH_Fe_C"/>
</dbReference>